<evidence type="ECO:0000313" key="2">
    <source>
        <dbReference type="EMBL" id="MBE9028179.1"/>
    </source>
</evidence>
<reference evidence="2" key="1">
    <citation type="submission" date="2020-10" db="EMBL/GenBank/DDBJ databases">
        <authorList>
            <person name="Castelo-Branco R."/>
            <person name="Eusebio N."/>
            <person name="Adriana R."/>
            <person name="Vieira A."/>
            <person name="Brugerolle De Fraissinette N."/>
            <person name="Rezende De Castro R."/>
            <person name="Schneider M.P."/>
            <person name="Vasconcelos V."/>
            <person name="Leao P.N."/>
        </authorList>
    </citation>
    <scope>NUCLEOTIDE SEQUENCE</scope>
    <source>
        <strain evidence="2">LEGE 11480</strain>
    </source>
</reference>
<name>A0A928VLS2_9CYAN</name>
<feature type="transmembrane region" description="Helical" evidence="1">
    <location>
        <begin position="108"/>
        <end position="127"/>
    </location>
</feature>
<keyword evidence="1" id="KW-1133">Transmembrane helix</keyword>
<keyword evidence="3" id="KW-1185">Reference proteome</keyword>
<dbReference type="EMBL" id="JADEXQ010000001">
    <property type="protein sequence ID" value="MBE9028179.1"/>
    <property type="molecule type" value="Genomic_DNA"/>
</dbReference>
<dbReference type="RefSeq" id="WP_264323000.1">
    <property type="nucleotide sequence ID" value="NZ_JADEXQ010000001.1"/>
</dbReference>
<keyword evidence="1" id="KW-0472">Membrane</keyword>
<evidence type="ECO:0000313" key="3">
    <source>
        <dbReference type="Proteomes" id="UP000625316"/>
    </source>
</evidence>
<dbReference type="Proteomes" id="UP000625316">
    <property type="component" value="Unassembled WGS sequence"/>
</dbReference>
<sequence length="133" mass="15923">MYFEKTTASDYPCPCRREARLVPIYLTEAYGCDRCPQMFVLNQEGKLVEQLTAGYPDARAWRWTGEQWKMIYPPPIQENHFIRAIVSLAILLLGWFLMRQWLIPPFSWLYWVVGITIITLVMPALYARWRRRY</sequence>
<gene>
    <name evidence="2" type="ORF">IQ266_00225</name>
</gene>
<organism evidence="2 3">
    <name type="scientific">Romeriopsis navalis LEGE 11480</name>
    <dbReference type="NCBI Taxonomy" id="2777977"/>
    <lineage>
        <taxon>Bacteria</taxon>
        <taxon>Bacillati</taxon>
        <taxon>Cyanobacteriota</taxon>
        <taxon>Cyanophyceae</taxon>
        <taxon>Leptolyngbyales</taxon>
        <taxon>Leptolyngbyaceae</taxon>
        <taxon>Romeriopsis</taxon>
        <taxon>Romeriopsis navalis</taxon>
    </lineage>
</organism>
<feature type="transmembrane region" description="Helical" evidence="1">
    <location>
        <begin position="81"/>
        <end position="102"/>
    </location>
</feature>
<evidence type="ECO:0000256" key="1">
    <source>
        <dbReference type="SAM" id="Phobius"/>
    </source>
</evidence>
<dbReference type="AlphaFoldDB" id="A0A928VLS2"/>
<accession>A0A928VLS2</accession>
<proteinExistence type="predicted"/>
<protein>
    <submittedName>
        <fullName evidence="2">Uncharacterized protein</fullName>
    </submittedName>
</protein>
<keyword evidence="1" id="KW-0812">Transmembrane</keyword>
<comment type="caution">
    <text evidence="2">The sequence shown here is derived from an EMBL/GenBank/DDBJ whole genome shotgun (WGS) entry which is preliminary data.</text>
</comment>